<dbReference type="Gramene" id="OPUNC09G08550.1">
    <property type="protein sequence ID" value="OPUNC09G08550.1"/>
    <property type="gene ID" value="OPUNC09G08550"/>
</dbReference>
<comment type="subcellular location">
    <subcellularLocation>
        <location evidence="1">Membrane</location>
        <topology evidence="1">Multi-pass membrane protein</topology>
    </subcellularLocation>
</comment>
<keyword evidence="10 14" id="KW-0472">Membrane</keyword>
<evidence type="ECO:0000256" key="6">
    <source>
        <dbReference type="ARBA" id="ARBA00022967"/>
    </source>
</evidence>
<evidence type="ECO:0000256" key="9">
    <source>
        <dbReference type="ARBA" id="ARBA00023078"/>
    </source>
</evidence>
<evidence type="ECO:0000256" key="5">
    <source>
        <dbReference type="ARBA" id="ARBA00022957"/>
    </source>
</evidence>
<evidence type="ECO:0000256" key="4">
    <source>
        <dbReference type="ARBA" id="ARBA00022857"/>
    </source>
</evidence>
<dbReference type="PANTHER" id="PTHR36727:SF2">
    <property type="entry name" value="NAD(P)H-QUINONE OXIDOREDUCTASE SUBUNIT L, CHLOROPLASTIC"/>
    <property type="match status" value="1"/>
</dbReference>
<dbReference type="AlphaFoldDB" id="A0A0E0M138"/>
<protein>
    <submittedName>
        <fullName evidence="15">Uncharacterized protein</fullName>
    </submittedName>
</protein>
<evidence type="ECO:0000256" key="14">
    <source>
        <dbReference type="SAM" id="Phobius"/>
    </source>
</evidence>
<proteinExistence type="predicted"/>
<name>A0A0E0M138_ORYPU</name>
<evidence type="ECO:0000256" key="7">
    <source>
        <dbReference type="ARBA" id="ARBA00022989"/>
    </source>
</evidence>
<sequence>MDTTASWRLLPTAASSAPPRRQAAAFFPSSPLLRRHPAATTTSTGKQTTRFPLLCLLHDTPPAPPAADEISSPPLRKLAAALQCGAIWAAVEAPAALAVTGEEDLDILGILPTVAAIAFVYLFVFPPIIMNWMRLRWFKRKFVETYLQFMFTYLFFPGMMLWAPFVNFRKFPRDPTMKYPWSKPKEGTPLFKDRYPPIETYK</sequence>
<dbReference type="OMA" id="KFPRDAT"/>
<evidence type="ECO:0000256" key="10">
    <source>
        <dbReference type="ARBA" id="ARBA00023136"/>
    </source>
</evidence>
<feature type="transmembrane region" description="Helical" evidence="14">
    <location>
        <begin position="107"/>
        <end position="125"/>
    </location>
</feature>
<keyword evidence="4" id="KW-0521">NADP</keyword>
<keyword evidence="9" id="KW-0793">Thylakoid</keyword>
<evidence type="ECO:0000256" key="13">
    <source>
        <dbReference type="SAM" id="MobiDB-lite"/>
    </source>
</evidence>
<evidence type="ECO:0000313" key="16">
    <source>
        <dbReference type="Proteomes" id="UP000026962"/>
    </source>
</evidence>
<evidence type="ECO:0000256" key="11">
    <source>
        <dbReference type="ARBA" id="ARBA00047726"/>
    </source>
</evidence>
<dbReference type="EnsemblPlants" id="OPUNC09G08550.1">
    <property type="protein sequence ID" value="OPUNC09G08550.1"/>
    <property type="gene ID" value="OPUNC09G08550"/>
</dbReference>
<feature type="compositionally biased region" description="Low complexity" evidence="13">
    <location>
        <begin position="13"/>
        <end position="22"/>
    </location>
</feature>
<evidence type="ECO:0000256" key="3">
    <source>
        <dbReference type="ARBA" id="ARBA00022719"/>
    </source>
</evidence>
<feature type="transmembrane region" description="Helical" evidence="14">
    <location>
        <begin position="146"/>
        <end position="165"/>
    </location>
</feature>
<dbReference type="PANTHER" id="PTHR36727">
    <property type="entry name" value="NAD(P)H-QUINONE OXIDOREDUCTASE SUBUNIT L, CHLOROPLASTIC"/>
    <property type="match status" value="1"/>
</dbReference>
<feature type="region of interest" description="Disordered" evidence="13">
    <location>
        <begin position="1"/>
        <end position="22"/>
    </location>
</feature>
<dbReference type="Proteomes" id="UP000026962">
    <property type="component" value="Chromosome 9"/>
</dbReference>
<keyword evidence="2 14" id="KW-0812">Transmembrane</keyword>
<accession>A0A0E0M138</accession>
<keyword evidence="3" id="KW-0874">Quinone</keyword>
<dbReference type="GO" id="GO:0016655">
    <property type="term" value="F:oxidoreductase activity, acting on NAD(P)H, quinone or similar compound as acceptor"/>
    <property type="evidence" value="ECO:0007669"/>
    <property type="project" value="InterPro"/>
</dbReference>
<evidence type="ECO:0000256" key="8">
    <source>
        <dbReference type="ARBA" id="ARBA00023027"/>
    </source>
</evidence>
<keyword evidence="5" id="KW-0618">Plastoquinone</keyword>
<keyword evidence="16" id="KW-1185">Reference proteome</keyword>
<comment type="catalytic activity">
    <reaction evidence="11">
        <text>a plastoquinone + NADPH + (n+1) H(+)(in) = a plastoquinol + NADP(+) + n H(+)(out)</text>
        <dbReference type="Rhea" id="RHEA:42612"/>
        <dbReference type="Rhea" id="RHEA-COMP:9561"/>
        <dbReference type="Rhea" id="RHEA-COMP:9562"/>
        <dbReference type="ChEBI" id="CHEBI:15378"/>
        <dbReference type="ChEBI" id="CHEBI:17757"/>
        <dbReference type="ChEBI" id="CHEBI:57783"/>
        <dbReference type="ChEBI" id="CHEBI:58349"/>
        <dbReference type="ChEBI" id="CHEBI:62192"/>
    </reaction>
</comment>
<evidence type="ECO:0000256" key="2">
    <source>
        <dbReference type="ARBA" id="ARBA00022692"/>
    </source>
</evidence>
<keyword evidence="7 14" id="KW-1133">Transmembrane helix</keyword>
<evidence type="ECO:0000256" key="12">
    <source>
        <dbReference type="ARBA" id="ARBA00048026"/>
    </source>
</evidence>
<reference evidence="15" key="2">
    <citation type="submission" date="2018-05" db="EMBL/GenBank/DDBJ databases">
        <title>OpunRS2 (Oryza punctata Reference Sequence Version 2).</title>
        <authorList>
            <person name="Zhang J."/>
            <person name="Kudrna D."/>
            <person name="Lee S."/>
            <person name="Talag J."/>
            <person name="Welchert J."/>
            <person name="Wing R.A."/>
        </authorList>
    </citation>
    <scope>NUCLEOTIDE SEQUENCE [LARGE SCALE GENOMIC DNA]</scope>
</reference>
<dbReference type="GO" id="GO:0048038">
    <property type="term" value="F:quinone binding"/>
    <property type="evidence" value="ECO:0007669"/>
    <property type="project" value="UniProtKB-KW"/>
</dbReference>
<keyword evidence="6" id="KW-1278">Translocase</keyword>
<dbReference type="HOGENOM" id="CLU_103108_0_0_1"/>
<dbReference type="STRING" id="4537.A0A0E0M138"/>
<evidence type="ECO:0000256" key="1">
    <source>
        <dbReference type="ARBA" id="ARBA00004141"/>
    </source>
</evidence>
<dbReference type="Pfam" id="PF10716">
    <property type="entry name" value="NdhL"/>
    <property type="match status" value="1"/>
</dbReference>
<organism evidence="15">
    <name type="scientific">Oryza punctata</name>
    <name type="common">Red rice</name>
    <dbReference type="NCBI Taxonomy" id="4537"/>
    <lineage>
        <taxon>Eukaryota</taxon>
        <taxon>Viridiplantae</taxon>
        <taxon>Streptophyta</taxon>
        <taxon>Embryophyta</taxon>
        <taxon>Tracheophyta</taxon>
        <taxon>Spermatophyta</taxon>
        <taxon>Magnoliopsida</taxon>
        <taxon>Liliopsida</taxon>
        <taxon>Poales</taxon>
        <taxon>Poaceae</taxon>
        <taxon>BOP clade</taxon>
        <taxon>Oryzoideae</taxon>
        <taxon>Oryzeae</taxon>
        <taxon>Oryzinae</taxon>
        <taxon>Oryza</taxon>
    </lineage>
</organism>
<comment type="catalytic activity">
    <reaction evidence="12">
        <text>a plastoquinone + NADH + (n+1) H(+)(in) = a plastoquinol + NAD(+) + n H(+)(out)</text>
        <dbReference type="Rhea" id="RHEA:42608"/>
        <dbReference type="Rhea" id="RHEA-COMP:9561"/>
        <dbReference type="Rhea" id="RHEA-COMP:9562"/>
        <dbReference type="ChEBI" id="CHEBI:15378"/>
        <dbReference type="ChEBI" id="CHEBI:17757"/>
        <dbReference type="ChEBI" id="CHEBI:57540"/>
        <dbReference type="ChEBI" id="CHEBI:57945"/>
        <dbReference type="ChEBI" id="CHEBI:62192"/>
    </reaction>
</comment>
<keyword evidence="8" id="KW-0520">NAD</keyword>
<dbReference type="InterPro" id="IPR019654">
    <property type="entry name" value="NADH-quinone_OxRdatse_su_L"/>
</dbReference>
<reference evidence="15" key="1">
    <citation type="submission" date="2015-04" db="UniProtKB">
        <authorList>
            <consortium name="EnsemblPlants"/>
        </authorList>
    </citation>
    <scope>IDENTIFICATION</scope>
</reference>
<dbReference type="eggNOG" id="ENOG502S0BN">
    <property type="taxonomic scope" value="Eukaryota"/>
</dbReference>
<dbReference type="GO" id="GO:0016020">
    <property type="term" value="C:membrane"/>
    <property type="evidence" value="ECO:0007669"/>
    <property type="project" value="UniProtKB-SubCell"/>
</dbReference>
<evidence type="ECO:0000313" key="15">
    <source>
        <dbReference type="EnsemblPlants" id="OPUNC09G08550.1"/>
    </source>
</evidence>